<name>X1T661_9ZZZZ</name>
<sequence>MSREVSDYIEKQTSPQKEICQRLRRIILQAFPNIKEEMKLGVP</sequence>
<evidence type="ECO:0000313" key="1">
    <source>
        <dbReference type="EMBL" id="GAI75474.1"/>
    </source>
</evidence>
<dbReference type="EMBL" id="BARW01011686">
    <property type="protein sequence ID" value="GAI75474.1"/>
    <property type="molecule type" value="Genomic_DNA"/>
</dbReference>
<dbReference type="SUPFAM" id="SSF159888">
    <property type="entry name" value="YdhG-like"/>
    <property type="match status" value="1"/>
</dbReference>
<feature type="non-terminal residue" evidence="1">
    <location>
        <position position="43"/>
    </location>
</feature>
<protein>
    <submittedName>
        <fullName evidence="1">Uncharacterized protein</fullName>
    </submittedName>
</protein>
<organism evidence="1">
    <name type="scientific">marine sediment metagenome</name>
    <dbReference type="NCBI Taxonomy" id="412755"/>
    <lineage>
        <taxon>unclassified sequences</taxon>
        <taxon>metagenomes</taxon>
        <taxon>ecological metagenomes</taxon>
    </lineage>
</organism>
<gene>
    <name evidence="1" type="ORF">S12H4_22417</name>
</gene>
<dbReference type="AlphaFoldDB" id="X1T661"/>
<reference evidence="1" key="1">
    <citation type="journal article" date="2014" name="Front. Microbiol.">
        <title>High frequency of phylogenetically diverse reductive dehalogenase-homologous genes in deep subseafloor sedimentary metagenomes.</title>
        <authorList>
            <person name="Kawai M."/>
            <person name="Futagami T."/>
            <person name="Toyoda A."/>
            <person name="Takaki Y."/>
            <person name="Nishi S."/>
            <person name="Hori S."/>
            <person name="Arai W."/>
            <person name="Tsubouchi T."/>
            <person name="Morono Y."/>
            <person name="Uchiyama I."/>
            <person name="Ito T."/>
            <person name="Fujiyama A."/>
            <person name="Inagaki F."/>
            <person name="Takami H."/>
        </authorList>
    </citation>
    <scope>NUCLEOTIDE SEQUENCE</scope>
    <source>
        <strain evidence="1">Expedition CK06-06</strain>
    </source>
</reference>
<dbReference type="Gene3D" id="3.90.1150.200">
    <property type="match status" value="1"/>
</dbReference>
<accession>X1T661</accession>
<comment type="caution">
    <text evidence="1">The sequence shown here is derived from an EMBL/GenBank/DDBJ whole genome shotgun (WGS) entry which is preliminary data.</text>
</comment>
<proteinExistence type="predicted"/>